<comment type="similarity">
    <text evidence="2">Belongs to the nitroreductase family.</text>
</comment>
<reference evidence="7 8" key="1">
    <citation type="submission" date="2018-09" db="EMBL/GenBank/DDBJ databases">
        <authorList>
            <person name="Postec A."/>
        </authorList>
    </citation>
    <scope>NUCLEOTIDE SEQUENCE [LARGE SCALE GENOMIC DNA]</scope>
    <source>
        <strain evidence="7">70B-A</strain>
    </source>
</reference>
<evidence type="ECO:0000256" key="1">
    <source>
        <dbReference type="ARBA" id="ARBA00001917"/>
    </source>
</evidence>
<dbReference type="InterPro" id="IPR000415">
    <property type="entry name" value="Nitroreductase-like"/>
</dbReference>
<organism evidence="7 8">
    <name type="scientific">Petrocella atlantisensis</name>
    <dbReference type="NCBI Taxonomy" id="2173034"/>
    <lineage>
        <taxon>Bacteria</taxon>
        <taxon>Bacillati</taxon>
        <taxon>Bacillota</taxon>
        <taxon>Clostridia</taxon>
        <taxon>Lachnospirales</taxon>
        <taxon>Vallitaleaceae</taxon>
        <taxon>Petrocella</taxon>
    </lineage>
</organism>
<evidence type="ECO:0000256" key="4">
    <source>
        <dbReference type="ARBA" id="ARBA00022643"/>
    </source>
</evidence>
<evidence type="ECO:0000256" key="3">
    <source>
        <dbReference type="ARBA" id="ARBA00022630"/>
    </source>
</evidence>
<dbReference type="Proteomes" id="UP000279029">
    <property type="component" value="Chromosome"/>
</dbReference>
<keyword evidence="4" id="KW-0288">FMN</keyword>
<dbReference type="EMBL" id="LR130778">
    <property type="protein sequence ID" value="VDN47930.1"/>
    <property type="molecule type" value="Genomic_DNA"/>
</dbReference>
<evidence type="ECO:0000256" key="5">
    <source>
        <dbReference type="ARBA" id="ARBA00023002"/>
    </source>
</evidence>
<dbReference type="GO" id="GO:0016491">
    <property type="term" value="F:oxidoreductase activity"/>
    <property type="evidence" value="ECO:0007669"/>
    <property type="project" value="UniProtKB-KW"/>
</dbReference>
<evidence type="ECO:0000256" key="2">
    <source>
        <dbReference type="ARBA" id="ARBA00007118"/>
    </source>
</evidence>
<dbReference type="KEGG" id="cbar:PATL70BA_2047"/>
<sequence length="269" mass="31031">MKKAMLNRKSERTYNGIPLSEEHEKKLMAYLDDEKNRIGINGHTIAIYYQKVVTQKSEKIGTYGIIKKAPAYLITVCKNNSEAMLDCGYVFEKLVLYLESIGIATCWLGGTFNRNKINLVESPAQDEIIPIISPVGYSARKKAMMDHLFRKMAHSDSRKDFDFLFYDHEKTVIEDINLKKQLAYVRVAPSASNQQPWRVLIDSAKNAHFYIHRTPGYGDKLGYDIQMIDMGIALCHYELATGRKHYFVKTEQFTTEKEHWNYVISVGLR</sequence>
<dbReference type="RefSeq" id="WP_172596192.1">
    <property type="nucleotide sequence ID" value="NZ_LR130778.1"/>
</dbReference>
<gene>
    <name evidence="7" type="ORF">PATL70BA_2047</name>
</gene>
<evidence type="ECO:0000259" key="6">
    <source>
        <dbReference type="Pfam" id="PF14512"/>
    </source>
</evidence>
<name>A0A3P7P326_9FIRM</name>
<dbReference type="SUPFAM" id="SSF55469">
    <property type="entry name" value="FMN-dependent nitroreductase-like"/>
    <property type="match status" value="2"/>
</dbReference>
<proteinExistence type="inferred from homology"/>
<dbReference type="Pfam" id="PF14512">
    <property type="entry name" value="TM1586_NiRdase"/>
    <property type="match status" value="1"/>
</dbReference>
<dbReference type="AlphaFoldDB" id="A0A3P7P326"/>
<dbReference type="PANTHER" id="PTHR43673:SF2">
    <property type="entry name" value="NITROREDUCTASE"/>
    <property type="match status" value="1"/>
</dbReference>
<protein>
    <submittedName>
        <fullName evidence="7">Nitroreductase</fullName>
    </submittedName>
</protein>
<evidence type="ECO:0000313" key="7">
    <source>
        <dbReference type="EMBL" id="VDN47930.1"/>
    </source>
</evidence>
<dbReference type="InterPro" id="IPR029478">
    <property type="entry name" value="TM1586_NiRdase"/>
</dbReference>
<dbReference type="PANTHER" id="PTHR43673">
    <property type="entry name" value="NAD(P)H NITROREDUCTASE YDGI-RELATED"/>
    <property type="match status" value="1"/>
</dbReference>
<comment type="cofactor">
    <cofactor evidence="1">
        <name>FMN</name>
        <dbReference type="ChEBI" id="CHEBI:58210"/>
    </cofactor>
</comment>
<keyword evidence="5" id="KW-0560">Oxidoreductase</keyword>
<dbReference type="Gene3D" id="3.40.109.30">
    <property type="entry name" value="putative nitroreductase (tm1586), domain 2"/>
    <property type="match status" value="1"/>
</dbReference>
<evidence type="ECO:0000313" key="8">
    <source>
        <dbReference type="Proteomes" id="UP000279029"/>
    </source>
</evidence>
<keyword evidence="3" id="KW-0285">Flavoprotein</keyword>
<keyword evidence="8" id="KW-1185">Reference proteome</keyword>
<feature type="domain" description="Putative nitroreductase TM1586" evidence="6">
    <location>
        <begin position="2"/>
        <end position="240"/>
    </location>
</feature>
<dbReference type="Gene3D" id="3.40.109.10">
    <property type="entry name" value="NADH Oxidase"/>
    <property type="match status" value="1"/>
</dbReference>
<accession>A0A3P7P326</accession>